<dbReference type="Proteomes" id="UP000019373">
    <property type="component" value="Unassembled WGS sequence"/>
</dbReference>
<dbReference type="AlphaFoldDB" id="U1GFE5"/>
<organism evidence="2 3">
    <name type="scientific">Endocarpon pusillum (strain Z07020 / HMAS-L-300199)</name>
    <name type="common">Lichen-forming fungus</name>
    <dbReference type="NCBI Taxonomy" id="1263415"/>
    <lineage>
        <taxon>Eukaryota</taxon>
        <taxon>Fungi</taxon>
        <taxon>Dikarya</taxon>
        <taxon>Ascomycota</taxon>
        <taxon>Pezizomycotina</taxon>
        <taxon>Eurotiomycetes</taxon>
        <taxon>Chaetothyriomycetidae</taxon>
        <taxon>Verrucariales</taxon>
        <taxon>Verrucariaceae</taxon>
        <taxon>Endocarpon</taxon>
    </lineage>
</organism>
<dbReference type="GO" id="GO:0006998">
    <property type="term" value="P:nuclear envelope organization"/>
    <property type="evidence" value="ECO:0007669"/>
    <property type="project" value="TreeGrafter"/>
</dbReference>
<dbReference type="GeneID" id="19241962"/>
<gene>
    <name evidence="2" type="ORF">EPUS_07074</name>
</gene>
<dbReference type="HOGENOM" id="CLU_2133500_0_0_1"/>
<dbReference type="eggNOG" id="ENOG502QTI4">
    <property type="taxonomic scope" value="Eukaryota"/>
</dbReference>
<proteinExistence type="predicted"/>
<dbReference type="Pfam" id="PF03907">
    <property type="entry name" value="Spo7"/>
    <property type="match status" value="1"/>
</dbReference>
<dbReference type="EMBL" id="KE720765">
    <property type="protein sequence ID" value="ERF76367.1"/>
    <property type="molecule type" value="Genomic_DNA"/>
</dbReference>
<dbReference type="PANTHER" id="PTHR28249">
    <property type="entry name" value="SPORULATION-SPECIFIC PROTEIN SPO7"/>
    <property type="match status" value="1"/>
</dbReference>
<dbReference type="GO" id="GO:0071595">
    <property type="term" value="C:Nem1-Spo7 phosphatase complex"/>
    <property type="evidence" value="ECO:0007669"/>
    <property type="project" value="TreeGrafter"/>
</dbReference>
<evidence type="ECO:0000313" key="2">
    <source>
        <dbReference type="EMBL" id="ERF76367.1"/>
    </source>
</evidence>
<dbReference type="GO" id="GO:0019888">
    <property type="term" value="F:protein phosphatase regulator activity"/>
    <property type="evidence" value="ECO:0007669"/>
    <property type="project" value="InterPro"/>
</dbReference>
<protein>
    <submittedName>
        <fullName evidence="2">Uncharacterized protein</fullName>
    </submittedName>
</protein>
<evidence type="ECO:0000313" key="3">
    <source>
        <dbReference type="Proteomes" id="UP000019373"/>
    </source>
</evidence>
<feature type="compositionally biased region" description="Low complexity" evidence="1">
    <location>
        <begin position="42"/>
        <end position="54"/>
    </location>
</feature>
<keyword evidence="3" id="KW-1185">Reference proteome</keyword>
<feature type="compositionally biased region" description="Polar residues" evidence="1">
    <location>
        <begin position="29"/>
        <end position="41"/>
    </location>
</feature>
<dbReference type="InterPro" id="IPR005605">
    <property type="entry name" value="Spo7"/>
</dbReference>
<feature type="compositionally biased region" description="Pro residues" evidence="1">
    <location>
        <begin position="13"/>
        <end position="25"/>
    </location>
</feature>
<evidence type="ECO:0000256" key="1">
    <source>
        <dbReference type="SAM" id="MobiDB-lite"/>
    </source>
</evidence>
<reference evidence="3" key="1">
    <citation type="journal article" date="2014" name="BMC Genomics">
        <title>Genome characteristics reveal the impact of lichenization on lichen-forming fungus Endocarpon pusillum Hedwig (Verrucariales, Ascomycota).</title>
        <authorList>
            <person name="Wang Y.-Y."/>
            <person name="Liu B."/>
            <person name="Zhang X.-Y."/>
            <person name="Zhou Q.-M."/>
            <person name="Zhang T."/>
            <person name="Li H."/>
            <person name="Yu Y.-F."/>
            <person name="Zhang X.-L."/>
            <person name="Hao X.-Y."/>
            <person name="Wang M."/>
            <person name="Wang L."/>
            <person name="Wei J.-C."/>
        </authorList>
    </citation>
    <scope>NUCLEOTIDE SEQUENCE [LARGE SCALE GENOMIC DNA]</scope>
    <source>
        <strain evidence="3">Z07020 / HMAS-L-300199</strain>
    </source>
</reference>
<sequence length="113" mass="12337">MSESRLDQIVKGAPPPSIKLPPLAPPLVTASSSATPVDGNTPSQQLSDPLSSLPSSPPQIYLNLLILESSLRAQYLQLLSRRRLHTFFLLLLSLSALRGIAAHQPKWARAKRH</sequence>
<name>U1GFE5_ENDPU</name>
<feature type="region of interest" description="Disordered" evidence="1">
    <location>
        <begin position="1"/>
        <end position="54"/>
    </location>
</feature>
<dbReference type="GO" id="GO:0004721">
    <property type="term" value="F:phosphoprotein phosphatase activity"/>
    <property type="evidence" value="ECO:0007669"/>
    <property type="project" value="TreeGrafter"/>
</dbReference>
<accession>U1GFE5</accession>
<dbReference type="RefSeq" id="XP_007786291.1">
    <property type="nucleotide sequence ID" value="XM_007788101.1"/>
</dbReference>
<dbReference type="PANTHER" id="PTHR28249:SF1">
    <property type="entry name" value="SPORULATION-SPECIFIC PROTEIN SPO7"/>
    <property type="match status" value="1"/>
</dbReference>